<dbReference type="GO" id="GO:0008736">
    <property type="term" value="F:L-fucose isomerase activity"/>
    <property type="evidence" value="ECO:0007669"/>
    <property type="project" value="InterPro"/>
</dbReference>
<dbReference type="PANTHER" id="PTHR36120:SF1">
    <property type="entry name" value="L-FUCOSE ISOMERASE C-TERMINAL DOMAIN-CONTAINING PROTEIN"/>
    <property type="match status" value="1"/>
</dbReference>
<name>F2NXK6_TRES6</name>
<dbReference type="AlphaFoldDB" id="F2NXK6"/>
<evidence type="ECO:0000256" key="1">
    <source>
        <dbReference type="ARBA" id="ARBA00023235"/>
    </source>
</evidence>
<proteinExistence type="predicted"/>
<reference evidence="4 5" key="1">
    <citation type="journal article" date="2011" name="Stand. Genomic Sci.">
        <title>Complete genome sequence of Treponema succinifaciens type strain (6091).</title>
        <authorList>
            <person name="Han C."/>
            <person name="Gronow S."/>
            <person name="Teshima H."/>
            <person name="Lapidus A."/>
            <person name="Nolan M."/>
            <person name="Lucas S."/>
            <person name="Hammon N."/>
            <person name="Deshpande S."/>
            <person name="Cheng J.F."/>
            <person name="Zeytun A."/>
            <person name="Tapia R."/>
            <person name="Goodwin L."/>
            <person name="Pitluck S."/>
            <person name="Liolios K."/>
            <person name="Pagani I."/>
            <person name="Ivanova N."/>
            <person name="Mavromatis K."/>
            <person name="Mikhailova N."/>
            <person name="Huntemann M."/>
            <person name="Pati A."/>
            <person name="Chen A."/>
            <person name="Palaniappan K."/>
            <person name="Land M."/>
            <person name="Hauser L."/>
            <person name="Brambilla E.M."/>
            <person name="Rohde M."/>
            <person name="Goker M."/>
            <person name="Woyke T."/>
            <person name="Bristow J."/>
            <person name="Eisen J.A."/>
            <person name="Markowitz V."/>
            <person name="Hugenholtz P."/>
            <person name="Kyrpides N.C."/>
            <person name="Klenk H.P."/>
            <person name="Detter J.C."/>
        </authorList>
    </citation>
    <scope>NUCLEOTIDE SEQUENCE [LARGE SCALE GENOMIC DNA]</scope>
    <source>
        <strain evidence="5">ATCC 33096 / DSM 2489 / 6091</strain>
    </source>
</reference>
<organism evidence="4 5">
    <name type="scientific">Treponema succinifaciens (strain ATCC 33096 / DSM 2489 / 6091)</name>
    <dbReference type="NCBI Taxonomy" id="869209"/>
    <lineage>
        <taxon>Bacteria</taxon>
        <taxon>Pseudomonadati</taxon>
        <taxon>Spirochaetota</taxon>
        <taxon>Spirochaetia</taxon>
        <taxon>Spirochaetales</taxon>
        <taxon>Treponemataceae</taxon>
        <taxon>Treponema</taxon>
    </lineage>
</organism>
<dbReference type="Pfam" id="PF02952">
    <property type="entry name" value="Fucose_iso_C"/>
    <property type="match status" value="1"/>
</dbReference>
<keyword evidence="5" id="KW-1185">Reference proteome</keyword>
<evidence type="ECO:0000313" key="5">
    <source>
        <dbReference type="Proteomes" id="UP000006852"/>
    </source>
</evidence>
<keyword evidence="1 4" id="KW-0413">Isomerase</keyword>
<sequence>MEKFSNIPEVKLGIIAVSRDCFVISLSEKRRAAIVKAFSSKGSLYEAKTTVENECDMLKAVEEVKQAGCNALVVFLGNFGPETPETQIAQKFDGPCMFVAAAEETQNDLINGRGDAYCGMLNCSYNLNLRKIPAIIPEYPVGTADDIVKMIEEFIPVARAIIGLKNLKLITFGPRPQDFFACNAPIKGLYDIGVEIQENSELDLLVAYRAHKDDKRIPEVVADMEKELGSGGNNFPDLLPRMAQFELTLLDWIEANKGCKKYAVLADKCWPAFPKEFGFEPCYVNSRLASRGIPVACEVDIFGALSEYIGTCISGAPVTLLDINNSVPQDMYDESIKGKFSYPYVLNDTFMAFHCGNTPFCCMNKACNPGVKYQLIQHRLLEPKDSTPDFTRGTLEGDIMPGPITFFRLQSTPDTKLQAYIAHGEILPVATRSFGGIGVFAIPEMGRFYRHVLIQKNYPHHGAVAFGHYGKALFTLFKYLGIPDVAYNQPKGTLYPSENPFN</sequence>
<evidence type="ECO:0000313" key="4">
    <source>
        <dbReference type="EMBL" id="AEB15212.1"/>
    </source>
</evidence>
<dbReference type="GO" id="GO:0005737">
    <property type="term" value="C:cytoplasm"/>
    <property type="evidence" value="ECO:0007669"/>
    <property type="project" value="InterPro"/>
</dbReference>
<dbReference type="OrthoDB" id="5838738at2"/>
<dbReference type="SUPFAM" id="SSF53743">
    <property type="entry name" value="FucI/AraA N-terminal and middle domains"/>
    <property type="match status" value="1"/>
</dbReference>
<evidence type="ECO:0000259" key="3">
    <source>
        <dbReference type="Pfam" id="PF02952"/>
    </source>
</evidence>
<protein>
    <submittedName>
        <fullName evidence="4">L-fucose isomerase</fullName>
    </submittedName>
</protein>
<dbReference type="InterPro" id="IPR009015">
    <property type="entry name" value="Fucose_isomerase_N/cen_sf"/>
</dbReference>
<gene>
    <name evidence="4" type="ordered locus">Tresu_2349</name>
</gene>
<reference evidence="5" key="2">
    <citation type="submission" date="2011-04" db="EMBL/GenBank/DDBJ databases">
        <title>The complete genome of chromosome of Treponema succinifaciens DSM 2489.</title>
        <authorList>
            <person name="Lucas S."/>
            <person name="Copeland A."/>
            <person name="Lapidus A."/>
            <person name="Bruce D."/>
            <person name="Goodwin L."/>
            <person name="Pitluck S."/>
            <person name="Peters L."/>
            <person name="Kyrpides N."/>
            <person name="Mavromatis K."/>
            <person name="Ivanova N."/>
            <person name="Ovchinnikova G."/>
            <person name="Teshima H."/>
            <person name="Detter J.C."/>
            <person name="Tapia R."/>
            <person name="Han C."/>
            <person name="Land M."/>
            <person name="Hauser L."/>
            <person name="Markowitz V."/>
            <person name="Cheng J.-F."/>
            <person name="Hugenholtz P."/>
            <person name="Woyke T."/>
            <person name="Wu D."/>
            <person name="Gronow S."/>
            <person name="Wellnitz S."/>
            <person name="Brambilla E."/>
            <person name="Klenk H.-P."/>
            <person name="Eisen J.A."/>
        </authorList>
    </citation>
    <scope>NUCLEOTIDE SEQUENCE [LARGE SCALE GENOMIC DNA]</scope>
    <source>
        <strain evidence="5">ATCC 33096 / DSM 2489 / 6091</strain>
    </source>
</reference>
<dbReference type="Proteomes" id="UP000006852">
    <property type="component" value="Chromosome"/>
</dbReference>
<dbReference type="EMBL" id="CP002631">
    <property type="protein sequence ID" value="AEB15212.1"/>
    <property type="molecule type" value="Genomic_DNA"/>
</dbReference>
<accession>F2NXK6</accession>
<dbReference type="KEGG" id="tsu:Tresu_2349"/>
<dbReference type="InterPro" id="IPR015888">
    <property type="entry name" value="Fuc_isomerase_C"/>
</dbReference>
<evidence type="ECO:0000256" key="2">
    <source>
        <dbReference type="ARBA" id="ARBA00023277"/>
    </source>
</evidence>
<feature type="domain" description="L-fucose isomerase C-terminal" evidence="3">
    <location>
        <begin position="353"/>
        <end position="483"/>
    </location>
</feature>
<dbReference type="GeneID" id="302999458"/>
<dbReference type="HOGENOM" id="CLU_045643_0_0_12"/>
<keyword evidence="2" id="KW-0119">Carbohydrate metabolism</keyword>
<dbReference type="eggNOG" id="COG2407">
    <property type="taxonomic scope" value="Bacteria"/>
</dbReference>
<dbReference type="GO" id="GO:0006004">
    <property type="term" value="P:fucose metabolic process"/>
    <property type="evidence" value="ECO:0007669"/>
    <property type="project" value="InterPro"/>
</dbReference>
<dbReference type="RefSeq" id="WP_013702464.1">
    <property type="nucleotide sequence ID" value="NC_015385.1"/>
</dbReference>
<dbReference type="PANTHER" id="PTHR36120">
    <property type="entry name" value="FUCOSE ISOMERASE"/>
    <property type="match status" value="1"/>
</dbReference>